<sequence length="936" mass="98318">MASNSENKDVKTVDSGLEVQSPVPSTPGRSTTLPSPAGAGTTALSSSPNTSKSRFANNTPTAADPIGTPAKSAVSSTSAASASLGLGTKSMPGSRRTSAIPGVGQEDGAFGLDKLSLGDNKGKEDGSDAKSNTLSPSSAALDLAHFKQTSSNSASSGQRFGQRPFDSGLKTSEWPQFGSASAAVSSIMGPKSANNLESVTAPSSLDRSRIPQTANPGPSSTGAGTPLSPDQSQRASPATSAPTMVDSIASLPAMPSRSVPGTPGAPLTAGPGAPSTASGLSGFSGFRRSAGPAPVAGAGGPVQAGIAGGQPLEGLTPAQRGFSNPDLAKAFNKGPAAGGFNPMTAPRAYGQADPLYAGMDIGNGVAPLGGQNFAGGYDNYGFDDDNFGSGALYSGNGNMNMKSKRADMDREYNRFAGMRLEDLQGDILALCKDQHGCRYLQKKLEEEVPEHRDMIFRETYGHFPELMTDPFGNYLCQKLLEYSTDEQRNVICESVANDLVGISLNMHGTRAVQKMIDFLSNPRRPEQIRSIILALSLNVVSLIKDLNGNHVIQKCLNRLIPEDNQFIYNAVAAHCVEVATHRHGCCVLQRCIDHAADSQRVQLVTEITYHALTLVQDPFGNYVVQYVLDLNDVRFSEPLIRQFVGNVCVLSVQKFSSNVIEKCIRVADPELRKILVGELLNRSRLEKLLRDSFANYVVQTALDYADPSQRMLLVECIRPILPMIRNTPYGKRIQSKLQREQMGGGHQDHYSGGGGSSSGGGGGRDGGNSNYGGHQGGGMMSLGGNMHSNNYMGGNGGGHGGRGGYHSQPHPRHLGHHSMHHPNALSEVYGQHQQGMGAYGGPGYQNGMGGAYPMGFDPMARGQFGGQEHNHGPQFGAQTPGGFAPNAADSNFSPAGFAAVPVSAQTQPENGNLAGMMPLENANVGGYPQQGYAPYM</sequence>
<gene>
    <name evidence="1" type="ORF">QFC22_005275</name>
</gene>
<accession>A0ACC2WWJ7</accession>
<protein>
    <submittedName>
        <fullName evidence="1">Uncharacterized protein</fullName>
    </submittedName>
</protein>
<dbReference type="Proteomes" id="UP001243375">
    <property type="component" value="Unassembled WGS sequence"/>
</dbReference>
<reference evidence="1" key="1">
    <citation type="submission" date="2023-04" db="EMBL/GenBank/DDBJ databases">
        <title>Draft Genome sequencing of Naganishia species isolated from polar environments using Oxford Nanopore Technology.</title>
        <authorList>
            <person name="Leo P."/>
            <person name="Venkateswaran K."/>
        </authorList>
    </citation>
    <scope>NUCLEOTIDE SEQUENCE</scope>
    <source>
        <strain evidence="1">MNA-CCFEE 5425</strain>
    </source>
</reference>
<organism evidence="1 2">
    <name type="scientific">Naganishia vaughanmartiniae</name>
    <dbReference type="NCBI Taxonomy" id="1424756"/>
    <lineage>
        <taxon>Eukaryota</taxon>
        <taxon>Fungi</taxon>
        <taxon>Dikarya</taxon>
        <taxon>Basidiomycota</taxon>
        <taxon>Agaricomycotina</taxon>
        <taxon>Tremellomycetes</taxon>
        <taxon>Filobasidiales</taxon>
        <taxon>Filobasidiaceae</taxon>
        <taxon>Naganishia</taxon>
    </lineage>
</organism>
<name>A0ACC2WWJ7_9TREE</name>
<evidence type="ECO:0000313" key="2">
    <source>
        <dbReference type="Proteomes" id="UP001243375"/>
    </source>
</evidence>
<evidence type="ECO:0000313" key="1">
    <source>
        <dbReference type="EMBL" id="KAJ9115516.1"/>
    </source>
</evidence>
<dbReference type="EMBL" id="JASBWU010000016">
    <property type="protein sequence ID" value="KAJ9115516.1"/>
    <property type="molecule type" value="Genomic_DNA"/>
</dbReference>
<proteinExistence type="predicted"/>
<keyword evidence="2" id="KW-1185">Reference proteome</keyword>
<comment type="caution">
    <text evidence="1">The sequence shown here is derived from an EMBL/GenBank/DDBJ whole genome shotgun (WGS) entry which is preliminary data.</text>
</comment>